<proteinExistence type="inferred from homology"/>
<keyword evidence="15" id="KW-1015">Disulfide bond</keyword>
<dbReference type="InterPro" id="IPR001938">
    <property type="entry name" value="Thaumatin"/>
</dbReference>
<dbReference type="InterPro" id="IPR008271">
    <property type="entry name" value="Ser/Thr_kinase_AS"/>
</dbReference>
<dbReference type="GO" id="GO:0004674">
    <property type="term" value="F:protein serine/threonine kinase activity"/>
    <property type="evidence" value="ECO:0007669"/>
    <property type="project" value="UniProtKB-KW"/>
</dbReference>
<evidence type="ECO:0000256" key="2">
    <source>
        <dbReference type="ARBA" id="ARBA00010607"/>
    </source>
</evidence>
<dbReference type="PROSITE" id="PS51367">
    <property type="entry name" value="THAUMATIN_2"/>
    <property type="match status" value="1"/>
</dbReference>
<dbReference type="SMART" id="SM00205">
    <property type="entry name" value="THN"/>
    <property type="match status" value="1"/>
</dbReference>
<keyword evidence="17" id="KW-0325">Glycoprotein</keyword>
<evidence type="ECO:0000256" key="20">
    <source>
        <dbReference type="SAM" id="Phobius"/>
    </source>
</evidence>
<keyword evidence="10" id="KW-0547">Nucleotide-binding</keyword>
<evidence type="ECO:0000256" key="19">
    <source>
        <dbReference type="ARBA" id="ARBA00048679"/>
    </source>
</evidence>
<keyword evidence="11 23" id="KW-0418">Kinase</keyword>
<keyword evidence="6" id="KW-0808">Transferase</keyword>
<dbReference type="PROSITE" id="PS50927">
    <property type="entry name" value="BULB_LECTIN"/>
    <property type="match status" value="1"/>
</dbReference>
<dbReference type="PANTHER" id="PTHR47976:SF121">
    <property type="entry name" value="MALECTIN_RECEPTOR-LIKE KINASE FAMILY PROTEIN"/>
    <property type="match status" value="1"/>
</dbReference>
<evidence type="ECO:0000256" key="15">
    <source>
        <dbReference type="ARBA" id="ARBA00023157"/>
    </source>
</evidence>
<keyword evidence="16" id="KW-0675">Receptor</keyword>
<dbReference type="SUPFAM" id="SSF51110">
    <property type="entry name" value="alpha-D-mannose-specific plant lectins"/>
    <property type="match status" value="1"/>
</dbReference>
<evidence type="ECO:0000256" key="10">
    <source>
        <dbReference type="ARBA" id="ARBA00022741"/>
    </source>
</evidence>
<evidence type="ECO:0000256" key="18">
    <source>
        <dbReference type="ARBA" id="ARBA00047899"/>
    </source>
</evidence>
<dbReference type="Pfam" id="PF01453">
    <property type="entry name" value="B_lectin"/>
    <property type="match status" value="1"/>
</dbReference>
<evidence type="ECO:0000259" key="21">
    <source>
        <dbReference type="PROSITE" id="PS50011"/>
    </source>
</evidence>
<evidence type="ECO:0000256" key="12">
    <source>
        <dbReference type="ARBA" id="ARBA00022840"/>
    </source>
</evidence>
<evidence type="ECO:0000313" key="23">
    <source>
        <dbReference type="EMBL" id="KEH38323.1"/>
    </source>
</evidence>
<comment type="catalytic activity">
    <reaction evidence="18">
        <text>L-threonyl-[protein] + ATP = O-phospho-L-threonyl-[protein] + ADP + H(+)</text>
        <dbReference type="Rhea" id="RHEA:46608"/>
        <dbReference type="Rhea" id="RHEA-COMP:11060"/>
        <dbReference type="Rhea" id="RHEA-COMP:11605"/>
        <dbReference type="ChEBI" id="CHEBI:15378"/>
        <dbReference type="ChEBI" id="CHEBI:30013"/>
        <dbReference type="ChEBI" id="CHEBI:30616"/>
        <dbReference type="ChEBI" id="CHEBI:61977"/>
        <dbReference type="ChEBI" id="CHEBI:456216"/>
        <dbReference type="EC" id="2.7.11.1"/>
    </reaction>
</comment>
<dbReference type="CDD" id="cd00028">
    <property type="entry name" value="B_lectin"/>
    <property type="match status" value="1"/>
</dbReference>
<dbReference type="Gene3D" id="3.30.200.20">
    <property type="entry name" value="Phosphorylase Kinase, domain 1"/>
    <property type="match status" value="1"/>
</dbReference>
<protein>
    <recommendedName>
        <fullName evidence="3">non-specific serine/threonine protein kinase</fullName>
        <ecNumber evidence="3">2.7.11.1</ecNumber>
    </recommendedName>
</protein>
<dbReference type="Pfam" id="PF00069">
    <property type="entry name" value="Pkinase"/>
    <property type="match status" value="1"/>
</dbReference>
<evidence type="ECO:0000256" key="8">
    <source>
        <dbReference type="ARBA" id="ARBA00022729"/>
    </source>
</evidence>
<dbReference type="PRINTS" id="PR00347">
    <property type="entry name" value="THAUMATIN"/>
</dbReference>
<evidence type="ECO:0000256" key="9">
    <source>
        <dbReference type="ARBA" id="ARBA00022734"/>
    </source>
</evidence>
<dbReference type="EMBL" id="CM001218">
    <property type="protein sequence ID" value="KEH38323.1"/>
    <property type="molecule type" value="Genomic_DNA"/>
</dbReference>
<evidence type="ECO:0000256" key="1">
    <source>
        <dbReference type="ARBA" id="ARBA00004479"/>
    </source>
</evidence>
<keyword evidence="12" id="KW-0067">ATP-binding</keyword>
<dbReference type="SUPFAM" id="SSF49870">
    <property type="entry name" value="Osmotin, thaumatin-like protein"/>
    <property type="match status" value="1"/>
</dbReference>
<organism evidence="23 25">
    <name type="scientific">Medicago truncatula</name>
    <name type="common">Barrel medic</name>
    <name type="synonym">Medicago tribuloides</name>
    <dbReference type="NCBI Taxonomy" id="3880"/>
    <lineage>
        <taxon>Eukaryota</taxon>
        <taxon>Viridiplantae</taxon>
        <taxon>Streptophyta</taxon>
        <taxon>Embryophyta</taxon>
        <taxon>Tracheophyta</taxon>
        <taxon>Spermatophyta</taxon>
        <taxon>Magnoliopsida</taxon>
        <taxon>eudicotyledons</taxon>
        <taxon>Gunneridae</taxon>
        <taxon>Pentapetalae</taxon>
        <taxon>rosids</taxon>
        <taxon>fabids</taxon>
        <taxon>Fabales</taxon>
        <taxon>Fabaceae</taxon>
        <taxon>Papilionoideae</taxon>
        <taxon>50 kb inversion clade</taxon>
        <taxon>NPAAA clade</taxon>
        <taxon>Hologalegina</taxon>
        <taxon>IRL clade</taxon>
        <taxon>Trifolieae</taxon>
        <taxon>Medicago</taxon>
    </lineage>
</organism>
<dbReference type="Gene3D" id="2.90.10.30">
    <property type="match status" value="1"/>
</dbReference>
<feature type="transmembrane region" description="Helical" evidence="20">
    <location>
        <begin position="550"/>
        <end position="574"/>
    </location>
</feature>
<dbReference type="PANTHER" id="PTHR47976">
    <property type="entry name" value="G-TYPE LECTIN S-RECEPTOR-LIKE SERINE/THREONINE-PROTEIN KINASE SD2-5"/>
    <property type="match status" value="1"/>
</dbReference>
<name>A0A072VAC5_MEDTR</name>
<evidence type="ECO:0000256" key="7">
    <source>
        <dbReference type="ARBA" id="ARBA00022692"/>
    </source>
</evidence>
<dbReference type="PROSITE" id="PS00108">
    <property type="entry name" value="PROTEIN_KINASE_ST"/>
    <property type="match status" value="1"/>
</dbReference>
<accession>A0A072VAC5</accession>
<dbReference type="InterPro" id="IPR036426">
    <property type="entry name" value="Bulb-type_lectin_dom_sf"/>
</dbReference>
<dbReference type="SUPFAM" id="SSF56112">
    <property type="entry name" value="Protein kinase-like (PK-like)"/>
    <property type="match status" value="1"/>
</dbReference>
<sequence>MSPTTWSGHFWGRTVCKTDSATENFSCVTGDCGTGKVECDINKGMSPATRAEFRLGDDGLDFYTVNVVEGFNIPIAVTPMSASGENLNCSSAGCPANINTMCPTELKVMENEDVVACQGACSTDNLENFCCLKSNFSTSETCDPSSYALTFKTACPHAYSYPHNKENTFSCSSKLYKIIFCPASSDDDSMGSLGGSVSLGDSLTAGNGTTRWLSPSGDFAFGFYQLPNQLFLLAIWYVKIQTDSIIWYANGDNPVPKGSTLVLNDSHGLMLTNPQGLELWRSSYFSLGRISRGLMKDDGNFLLLDQNYVVLWQSFNHFTDTLVPGQEMNSNNYLYSRQGEFNFSHGKFELHLQKNGDVLLNLINLHTNTNHDTQPDAYYDSGIVDPENQSSNFGTKFIFDKSGLFLYILKTKGTKFKIITNPNTTVSNGGFYSKATINYDGVFTLSYHPKDLRNGQRWIVAKTIPENICLNSTFNNGQSICGLNSNCTLRDDQRPMCTCLEGYSLIDSNNMYGDCIPNSQMKKIDSPSPLSNLKEDHDDKTKKRKGHDTLIILISILLGISVIIIVGLVCTICFGHNRKKIRSGATKKSVGDKNLRIFTFKEILEITNNFNEELGRGSCSVVYKGTIDVDISVAVKKLDKLFQDSDKEFQTEMNVILETHHRNLVRLHGYCSDDQHRILVYELMSNGTLASFLFTPLKPSWNQRVQIATGIARGLIYLHEDCCTQIIHCDIKPQNILLDDDYNAKISDFGLAKLLLINQSHTKTGIRGTKGYVAPDWFRSAPISAKVDVYSFGVLFLEIICCRKNVEHENASEEKRILTDWAYDCYKANNLDLLLENECEVVNEMSRVEKFVMIAIWCTQEDPSLRPTMKKVLQMLEEIVEVAIPPSPYLYGSFS</sequence>
<dbReference type="GO" id="GO:0004672">
    <property type="term" value="F:protein kinase activity"/>
    <property type="evidence" value="ECO:0000318"/>
    <property type="project" value="GO_Central"/>
</dbReference>
<dbReference type="PROSITE" id="PS50011">
    <property type="entry name" value="PROTEIN_KINASE_DOM"/>
    <property type="match status" value="1"/>
</dbReference>
<dbReference type="InterPro" id="IPR000719">
    <property type="entry name" value="Prot_kinase_dom"/>
</dbReference>
<dbReference type="EC" id="2.7.11.1" evidence="3"/>
<dbReference type="Pfam" id="PF00314">
    <property type="entry name" value="Thaumatin"/>
    <property type="match status" value="1"/>
</dbReference>
<dbReference type="Proteomes" id="UP000002051">
    <property type="component" value="Chromosome 2"/>
</dbReference>
<evidence type="ECO:0000256" key="14">
    <source>
        <dbReference type="ARBA" id="ARBA00023136"/>
    </source>
</evidence>
<evidence type="ECO:0000256" key="4">
    <source>
        <dbReference type="ARBA" id="ARBA00022527"/>
    </source>
</evidence>
<dbReference type="Gene3D" id="2.90.10.10">
    <property type="entry name" value="Bulb-type lectin domain"/>
    <property type="match status" value="1"/>
</dbReference>
<dbReference type="FunFam" id="1.10.510.10:FF:000237">
    <property type="entry name" value="G-type lectin S-receptor-like serine/threonine-protein kinase"/>
    <property type="match status" value="1"/>
</dbReference>
<dbReference type="GO" id="GO:0005524">
    <property type="term" value="F:ATP binding"/>
    <property type="evidence" value="ECO:0007669"/>
    <property type="project" value="UniProtKB-KW"/>
</dbReference>
<evidence type="ECO:0000256" key="3">
    <source>
        <dbReference type="ARBA" id="ARBA00012513"/>
    </source>
</evidence>
<keyword evidence="8" id="KW-0732">Signal</keyword>
<keyword evidence="5" id="KW-0245">EGF-like domain</keyword>
<evidence type="ECO:0000256" key="17">
    <source>
        <dbReference type="ARBA" id="ARBA00023180"/>
    </source>
</evidence>
<evidence type="ECO:0000313" key="25">
    <source>
        <dbReference type="Proteomes" id="UP000002051"/>
    </source>
</evidence>
<dbReference type="InterPro" id="IPR051343">
    <property type="entry name" value="G-type_lectin_kinases/EP1-like"/>
</dbReference>
<evidence type="ECO:0000313" key="24">
    <source>
        <dbReference type="EnsemblPlants" id="KEH38323"/>
    </source>
</evidence>
<reference evidence="23 25" key="1">
    <citation type="journal article" date="2011" name="Nature">
        <title>The Medicago genome provides insight into the evolution of rhizobial symbioses.</title>
        <authorList>
            <person name="Young N.D."/>
            <person name="Debelle F."/>
            <person name="Oldroyd G.E."/>
            <person name="Geurts R."/>
            <person name="Cannon S.B."/>
            <person name="Udvardi M.K."/>
            <person name="Benedito V.A."/>
            <person name="Mayer K.F."/>
            <person name="Gouzy J."/>
            <person name="Schoof H."/>
            <person name="Van de Peer Y."/>
            <person name="Proost S."/>
            <person name="Cook D.R."/>
            <person name="Meyers B.C."/>
            <person name="Spannagl M."/>
            <person name="Cheung F."/>
            <person name="De Mita S."/>
            <person name="Krishnakumar V."/>
            <person name="Gundlach H."/>
            <person name="Zhou S."/>
            <person name="Mudge J."/>
            <person name="Bharti A.K."/>
            <person name="Murray J.D."/>
            <person name="Naoumkina M.A."/>
            <person name="Rosen B."/>
            <person name="Silverstein K.A."/>
            <person name="Tang H."/>
            <person name="Rombauts S."/>
            <person name="Zhao P.X."/>
            <person name="Zhou P."/>
            <person name="Barbe V."/>
            <person name="Bardou P."/>
            <person name="Bechner M."/>
            <person name="Bellec A."/>
            <person name="Berger A."/>
            <person name="Berges H."/>
            <person name="Bidwell S."/>
            <person name="Bisseling T."/>
            <person name="Choisne N."/>
            <person name="Couloux A."/>
            <person name="Denny R."/>
            <person name="Deshpande S."/>
            <person name="Dai X."/>
            <person name="Doyle J.J."/>
            <person name="Dudez A.M."/>
            <person name="Farmer A.D."/>
            <person name="Fouteau S."/>
            <person name="Franken C."/>
            <person name="Gibelin C."/>
            <person name="Gish J."/>
            <person name="Goldstein S."/>
            <person name="Gonzalez A.J."/>
            <person name="Green P.J."/>
            <person name="Hallab A."/>
            <person name="Hartog M."/>
            <person name="Hua A."/>
            <person name="Humphray S.J."/>
            <person name="Jeong D.H."/>
            <person name="Jing Y."/>
            <person name="Jocker A."/>
            <person name="Kenton S.M."/>
            <person name="Kim D.J."/>
            <person name="Klee K."/>
            <person name="Lai H."/>
            <person name="Lang C."/>
            <person name="Lin S."/>
            <person name="Macmil S.L."/>
            <person name="Magdelenat G."/>
            <person name="Matthews L."/>
            <person name="McCorrison J."/>
            <person name="Monaghan E.L."/>
            <person name="Mun J.H."/>
            <person name="Najar F.Z."/>
            <person name="Nicholson C."/>
            <person name="Noirot C."/>
            <person name="O'Bleness M."/>
            <person name="Paule C.R."/>
            <person name="Poulain J."/>
            <person name="Prion F."/>
            <person name="Qin B."/>
            <person name="Qu C."/>
            <person name="Retzel E.F."/>
            <person name="Riddle C."/>
            <person name="Sallet E."/>
            <person name="Samain S."/>
            <person name="Samson N."/>
            <person name="Sanders I."/>
            <person name="Saurat O."/>
            <person name="Scarpelli C."/>
            <person name="Schiex T."/>
            <person name="Segurens B."/>
            <person name="Severin A.J."/>
            <person name="Sherrier D.J."/>
            <person name="Shi R."/>
            <person name="Sims S."/>
            <person name="Singer S.R."/>
            <person name="Sinharoy S."/>
            <person name="Sterck L."/>
            <person name="Viollet A."/>
            <person name="Wang B.B."/>
            <person name="Wang K."/>
            <person name="Wang M."/>
            <person name="Wang X."/>
            <person name="Warfsmann J."/>
            <person name="Weissenbach J."/>
            <person name="White D.D."/>
            <person name="White J.D."/>
            <person name="Wiley G.B."/>
            <person name="Wincker P."/>
            <person name="Xing Y."/>
            <person name="Yang L."/>
            <person name="Yao Z."/>
            <person name="Ying F."/>
            <person name="Zhai J."/>
            <person name="Zhou L."/>
            <person name="Zuber A."/>
            <person name="Denarie J."/>
            <person name="Dixon R.A."/>
            <person name="May G.D."/>
            <person name="Schwartz D.C."/>
            <person name="Rogers J."/>
            <person name="Quetier F."/>
            <person name="Town C.D."/>
            <person name="Roe B.A."/>
        </authorList>
    </citation>
    <scope>NUCLEOTIDE SEQUENCE [LARGE SCALE GENOMIC DNA]</scope>
    <source>
        <strain evidence="23">A17</strain>
        <strain evidence="24 25">cv. Jemalong A17</strain>
    </source>
</reference>
<dbReference type="GO" id="GO:0030246">
    <property type="term" value="F:carbohydrate binding"/>
    <property type="evidence" value="ECO:0007669"/>
    <property type="project" value="UniProtKB-KW"/>
</dbReference>
<comment type="similarity">
    <text evidence="2">Belongs to the thaumatin family.</text>
</comment>
<dbReference type="Gene3D" id="1.10.510.10">
    <property type="entry name" value="Transferase(Phosphotransferase) domain 1"/>
    <property type="match status" value="1"/>
</dbReference>
<dbReference type="GO" id="GO:0016020">
    <property type="term" value="C:membrane"/>
    <property type="evidence" value="ECO:0007669"/>
    <property type="project" value="UniProtKB-SubCell"/>
</dbReference>
<reference evidence="23 25" key="2">
    <citation type="journal article" date="2014" name="BMC Genomics">
        <title>An improved genome release (version Mt4.0) for the model legume Medicago truncatula.</title>
        <authorList>
            <person name="Tang H."/>
            <person name="Krishnakumar V."/>
            <person name="Bidwell S."/>
            <person name="Rosen B."/>
            <person name="Chan A."/>
            <person name="Zhou S."/>
            <person name="Gentzbittel L."/>
            <person name="Childs K.L."/>
            <person name="Yandell M."/>
            <person name="Gundlach H."/>
            <person name="Mayer K.F."/>
            <person name="Schwartz D.C."/>
            <person name="Town C.D."/>
        </authorList>
    </citation>
    <scope>GENOME REANNOTATION</scope>
    <source>
        <strain evidence="23">A17</strain>
        <strain evidence="24 25">cv. Jemalong A17</strain>
    </source>
</reference>
<comment type="subcellular location">
    <subcellularLocation>
        <location evidence="1">Membrane</location>
        <topology evidence="1">Single-pass type I membrane protein</topology>
    </subcellularLocation>
</comment>
<keyword evidence="25" id="KW-1185">Reference proteome</keyword>
<keyword evidence="13 20" id="KW-1133">Transmembrane helix</keyword>
<dbReference type="InterPro" id="IPR011009">
    <property type="entry name" value="Kinase-like_dom_sf"/>
</dbReference>
<dbReference type="FunFam" id="2.90.10.10:FF:000013">
    <property type="entry name" value="G-type lectin S-receptor-like serine/threonine-protein kinase LECRK1"/>
    <property type="match status" value="1"/>
</dbReference>
<evidence type="ECO:0000256" key="11">
    <source>
        <dbReference type="ARBA" id="ARBA00022777"/>
    </source>
</evidence>
<dbReference type="InterPro" id="IPR001480">
    <property type="entry name" value="Bulb-type_lectin_dom"/>
</dbReference>
<dbReference type="FunFam" id="3.30.200.20:FF:000059">
    <property type="entry name" value="S-receptor-like serine/threonine-protein kinase"/>
    <property type="match status" value="1"/>
</dbReference>
<evidence type="ECO:0000259" key="22">
    <source>
        <dbReference type="PROSITE" id="PS50927"/>
    </source>
</evidence>
<keyword evidence="7 20" id="KW-0812">Transmembrane</keyword>
<dbReference type="AlphaFoldDB" id="A0A072VAC5"/>
<dbReference type="CDD" id="cd14066">
    <property type="entry name" value="STKc_IRAK"/>
    <property type="match status" value="1"/>
</dbReference>
<dbReference type="SMART" id="SM00220">
    <property type="entry name" value="S_TKc"/>
    <property type="match status" value="1"/>
</dbReference>
<dbReference type="HOGENOM" id="CLU_000288_116_2_1"/>
<dbReference type="SMART" id="SM00108">
    <property type="entry name" value="B_lectin"/>
    <property type="match status" value="1"/>
</dbReference>
<evidence type="ECO:0000256" key="6">
    <source>
        <dbReference type="ARBA" id="ARBA00022679"/>
    </source>
</evidence>
<evidence type="ECO:0000256" key="16">
    <source>
        <dbReference type="ARBA" id="ARBA00023170"/>
    </source>
</evidence>
<dbReference type="OrthoDB" id="1930390at2759"/>
<dbReference type="Gene3D" id="2.60.110.10">
    <property type="entry name" value="Thaumatin"/>
    <property type="match status" value="1"/>
</dbReference>
<keyword evidence="9" id="KW-0430">Lectin</keyword>
<keyword evidence="4" id="KW-0723">Serine/threonine-protein kinase</keyword>
<keyword evidence="14 20" id="KW-0472">Membrane</keyword>
<feature type="domain" description="Protein kinase" evidence="21">
    <location>
        <begin position="608"/>
        <end position="890"/>
    </location>
</feature>
<feature type="domain" description="Bulb-type lectin" evidence="22">
    <location>
        <begin position="188"/>
        <end position="316"/>
    </location>
</feature>
<comment type="catalytic activity">
    <reaction evidence="19">
        <text>L-seryl-[protein] + ATP = O-phospho-L-seryl-[protein] + ADP + H(+)</text>
        <dbReference type="Rhea" id="RHEA:17989"/>
        <dbReference type="Rhea" id="RHEA-COMP:9863"/>
        <dbReference type="Rhea" id="RHEA-COMP:11604"/>
        <dbReference type="ChEBI" id="CHEBI:15378"/>
        <dbReference type="ChEBI" id="CHEBI:29999"/>
        <dbReference type="ChEBI" id="CHEBI:30616"/>
        <dbReference type="ChEBI" id="CHEBI:83421"/>
        <dbReference type="ChEBI" id="CHEBI:456216"/>
        <dbReference type="EC" id="2.7.11.1"/>
    </reaction>
</comment>
<dbReference type="InterPro" id="IPR037176">
    <property type="entry name" value="Osmotin/thaumatin-like_sf"/>
</dbReference>
<gene>
    <name evidence="23" type="ordered locus">MTR_2g067970</name>
</gene>
<dbReference type="EnsemblPlants" id="KEH38323">
    <property type="protein sequence ID" value="KEH38323"/>
    <property type="gene ID" value="MTR_2g067970"/>
</dbReference>
<evidence type="ECO:0000256" key="5">
    <source>
        <dbReference type="ARBA" id="ARBA00022536"/>
    </source>
</evidence>
<reference evidence="24" key="3">
    <citation type="submission" date="2015-04" db="UniProtKB">
        <authorList>
            <consortium name="EnsemblPlants"/>
        </authorList>
    </citation>
    <scope>IDENTIFICATION</scope>
    <source>
        <strain evidence="24">cv. Jemalong A17</strain>
    </source>
</reference>
<evidence type="ECO:0000256" key="13">
    <source>
        <dbReference type="ARBA" id="ARBA00022989"/>
    </source>
</evidence>